<dbReference type="NCBIfam" id="NF005872">
    <property type="entry name" value="PRK07812.1"/>
    <property type="match status" value="1"/>
</dbReference>
<comment type="cofactor">
    <cofactor evidence="1 6">
        <name>pyridoxal 5'-phosphate</name>
        <dbReference type="ChEBI" id="CHEBI:597326"/>
    </cofactor>
</comment>
<keyword evidence="8" id="KW-1185">Reference proteome</keyword>
<gene>
    <name evidence="7" type="ORF">H4Q31_00340</name>
</gene>
<dbReference type="PANTHER" id="PTHR43797">
    <property type="entry name" value="HOMOCYSTEINE/CYSTEINE SYNTHASE"/>
    <property type="match status" value="1"/>
</dbReference>
<dbReference type="InterPro" id="IPR015422">
    <property type="entry name" value="PyrdxlP-dep_Trfase_small"/>
</dbReference>
<dbReference type="InterPro" id="IPR000277">
    <property type="entry name" value="Cys/Met-Metab_PyrdxlP-dep_enz"/>
</dbReference>
<dbReference type="NCBIfam" id="NF006096">
    <property type="entry name" value="PRK08248.1"/>
    <property type="match status" value="1"/>
</dbReference>
<dbReference type="SUPFAM" id="SSF53383">
    <property type="entry name" value="PLP-dependent transferases"/>
    <property type="match status" value="1"/>
</dbReference>
<dbReference type="Proteomes" id="UP000574133">
    <property type="component" value="Unassembled WGS sequence"/>
</dbReference>
<dbReference type="InterPro" id="IPR015421">
    <property type="entry name" value="PyrdxlP-dep_Trfase_major"/>
</dbReference>
<dbReference type="CDD" id="cd00614">
    <property type="entry name" value="CGS_like"/>
    <property type="match status" value="1"/>
</dbReference>
<evidence type="ECO:0000313" key="7">
    <source>
        <dbReference type="EMBL" id="MBB6675775.1"/>
    </source>
</evidence>
<feature type="modified residue" description="N6-(pyridoxal phosphate)lysine" evidence="5">
    <location>
        <position position="210"/>
    </location>
</feature>
<sequence>MSEQRDFSLDTLAVHAGQQIDPATLSRAVPIYQTSSYGFRDTEHAANLFALKEFGNIYTRIMNPTSDVFEQRVAQLEGGAGALSVASGQAAITYSILNIAEAGDEIVSSSSLYGGTYNLFAITLKKLGITVKFVDSSDPDNFRAAITPKTKALYAETIGNPKGDVLDISAVAAIAHENGVPLIIDNTFATPYLCRPIDFGADIVVHSATKFIGGHGTSIGGIVVDGGKFDWKASGKFPGLTEPDPSYHGVVYADAVGPVAYIIKMRVQLLRDMGAALSPFNSFLFLQGLETLHLRMERHSANALAVAKFLEQHPAVEWVNYPGLENHPSYGQARRYLAKGQGAILTFGIKGGLEAGKKVINAVQLFSHLANVGDSKSLIIHPASTTHQQLSEEEQFSAGVQPGMIRLSVGTEGIDDILYDLEQALAASQA</sequence>
<dbReference type="EMBL" id="JACJVN010000002">
    <property type="protein sequence ID" value="MBB6675775.1"/>
    <property type="molecule type" value="Genomic_DNA"/>
</dbReference>
<dbReference type="GO" id="GO:0004124">
    <property type="term" value="F:cysteine synthase activity"/>
    <property type="evidence" value="ECO:0007669"/>
    <property type="project" value="TreeGrafter"/>
</dbReference>
<protein>
    <submittedName>
        <fullName evidence="7">Homocysteine synthase</fullName>
    </submittedName>
</protein>
<dbReference type="RefSeq" id="WP_185177083.1">
    <property type="nucleotide sequence ID" value="NZ_CBCSEP010000028.1"/>
</dbReference>
<dbReference type="InterPro" id="IPR015424">
    <property type="entry name" value="PyrdxlP-dep_Trfase"/>
</dbReference>
<comment type="similarity">
    <text evidence="2 6">Belongs to the trans-sulfuration enzymes family.</text>
</comment>
<keyword evidence="4 5" id="KW-0663">Pyridoxal phosphate</keyword>
<dbReference type="GO" id="GO:0019346">
    <property type="term" value="P:transsulfuration"/>
    <property type="evidence" value="ECO:0007669"/>
    <property type="project" value="InterPro"/>
</dbReference>
<evidence type="ECO:0000256" key="5">
    <source>
        <dbReference type="PIRSR" id="PIRSR001434-2"/>
    </source>
</evidence>
<keyword evidence="3" id="KW-0808">Transferase</keyword>
<dbReference type="PROSITE" id="PS00868">
    <property type="entry name" value="CYS_MET_METAB_PP"/>
    <property type="match status" value="1"/>
</dbReference>
<evidence type="ECO:0000256" key="1">
    <source>
        <dbReference type="ARBA" id="ARBA00001933"/>
    </source>
</evidence>
<evidence type="ECO:0000313" key="8">
    <source>
        <dbReference type="Proteomes" id="UP000574133"/>
    </source>
</evidence>
<dbReference type="Gene3D" id="3.40.640.10">
    <property type="entry name" value="Type I PLP-dependent aspartate aminotransferase-like (Major domain)"/>
    <property type="match status" value="1"/>
</dbReference>
<dbReference type="InterPro" id="IPR006235">
    <property type="entry name" value="OAc-hSer/O-AcSer_sulfhydrylase"/>
</dbReference>
<dbReference type="AlphaFoldDB" id="A0A841T770"/>
<reference evidence="7 8" key="1">
    <citation type="submission" date="2020-08" db="EMBL/GenBank/DDBJ databases">
        <title>Cohnella phylogeny.</title>
        <authorList>
            <person name="Dunlap C."/>
        </authorList>
    </citation>
    <scope>NUCLEOTIDE SEQUENCE [LARGE SCALE GENOMIC DNA]</scope>
    <source>
        <strain evidence="7 8">DSM 103658</strain>
    </source>
</reference>
<dbReference type="Gene3D" id="3.90.1150.10">
    <property type="entry name" value="Aspartate Aminotransferase, domain 1"/>
    <property type="match status" value="1"/>
</dbReference>
<dbReference type="GO" id="GO:0005737">
    <property type="term" value="C:cytoplasm"/>
    <property type="evidence" value="ECO:0007669"/>
    <property type="project" value="TreeGrafter"/>
</dbReference>
<dbReference type="GO" id="GO:0071269">
    <property type="term" value="P:L-homocysteine biosynthetic process"/>
    <property type="evidence" value="ECO:0007669"/>
    <property type="project" value="TreeGrafter"/>
</dbReference>
<dbReference type="GO" id="GO:0003961">
    <property type="term" value="F:O-acetylhomoserine aminocarboxypropyltransferase activity"/>
    <property type="evidence" value="ECO:0007669"/>
    <property type="project" value="TreeGrafter"/>
</dbReference>
<evidence type="ECO:0000256" key="2">
    <source>
        <dbReference type="ARBA" id="ARBA00009077"/>
    </source>
</evidence>
<comment type="caution">
    <text evidence="7">The sequence shown here is derived from an EMBL/GenBank/DDBJ whole genome shotgun (WGS) entry which is preliminary data.</text>
</comment>
<dbReference type="GO" id="GO:0030170">
    <property type="term" value="F:pyridoxal phosphate binding"/>
    <property type="evidence" value="ECO:0007669"/>
    <property type="project" value="InterPro"/>
</dbReference>
<dbReference type="GO" id="GO:0006535">
    <property type="term" value="P:cysteine biosynthetic process from serine"/>
    <property type="evidence" value="ECO:0007669"/>
    <property type="project" value="TreeGrafter"/>
</dbReference>
<dbReference type="PIRSF" id="PIRSF001434">
    <property type="entry name" value="CGS"/>
    <property type="match status" value="1"/>
</dbReference>
<dbReference type="InterPro" id="IPR054542">
    <property type="entry name" value="Cys_met_metab_PP"/>
</dbReference>
<dbReference type="PANTHER" id="PTHR43797:SF2">
    <property type="entry name" value="HOMOCYSTEINE_CYSTEINE SYNTHASE"/>
    <property type="match status" value="1"/>
</dbReference>
<dbReference type="FunFam" id="3.40.640.10:FF:000035">
    <property type="entry name" value="O-succinylhomoserine sulfhydrylase"/>
    <property type="match status" value="1"/>
</dbReference>
<evidence type="ECO:0000256" key="3">
    <source>
        <dbReference type="ARBA" id="ARBA00022679"/>
    </source>
</evidence>
<evidence type="ECO:0000256" key="6">
    <source>
        <dbReference type="RuleBase" id="RU362118"/>
    </source>
</evidence>
<accession>A0A841T770</accession>
<dbReference type="NCBIfam" id="TIGR01326">
    <property type="entry name" value="OAH_OAS_sulfhy"/>
    <property type="match status" value="1"/>
</dbReference>
<evidence type="ECO:0000256" key="4">
    <source>
        <dbReference type="ARBA" id="ARBA00022898"/>
    </source>
</evidence>
<dbReference type="Pfam" id="PF01053">
    <property type="entry name" value="Cys_Met_Meta_PP"/>
    <property type="match status" value="1"/>
</dbReference>
<name>A0A841T770_9BACL</name>
<proteinExistence type="inferred from homology"/>
<organism evidence="7 8">
    <name type="scientific">Cohnella lubricantis</name>
    <dbReference type="NCBI Taxonomy" id="2163172"/>
    <lineage>
        <taxon>Bacteria</taxon>
        <taxon>Bacillati</taxon>
        <taxon>Bacillota</taxon>
        <taxon>Bacilli</taxon>
        <taxon>Bacillales</taxon>
        <taxon>Paenibacillaceae</taxon>
        <taxon>Cohnella</taxon>
    </lineage>
</organism>